<keyword evidence="5" id="KW-1185">Reference proteome</keyword>
<keyword evidence="2" id="KW-1133">Transmembrane helix</keyword>
<feature type="domain" description="Methyltransferase type 11" evidence="3">
    <location>
        <begin position="141"/>
        <end position="229"/>
    </location>
</feature>
<evidence type="ECO:0000313" key="5">
    <source>
        <dbReference type="Proteomes" id="UP001605036"/>
    </source>
</evidence>
<dbReference type="InterPro" id="IPR013216">
    <property type="entry name" value="Methyltransf_11"/>
</dbReference>
<keyword evidence="2" id="KW-0812">Transmembrane</keyword>
<dbReference type="EMBL" id="JBHFFA010000007">
    <property type="protein sequence ID" value="KAL2612259.1"/>
    <property type="molecule type" value="Genomic_DNA"/>
</dbReference>
<evidence type="ECO:0000256" key="2">
    <source>
        <dbReference type="SAM" id="Phobius"/>
    </source>
</evidence>
<sequence length="320" mass="35555">MKGVVCLEPNGVWAMHTQVVPGSPSVSRTKALCYSLDRRRVERRNLLLSSMRNLHCVAPDLLAWRSISPSRCRRKSGRPIALAGLSFEFSPATAVVLTSTVSFVLLRVFIYFRMEYITAAMLGRHVPRGGARVVELDIREGRNLYYYPSDTVQVVTVSTKPNRTLLENQAIKAGVPIQIKTQGPTSLGLPSNSVDAVVSASAFRNIPDEEVKNTLREAVKVLQPGKPFIFVEPVGAKNPLVRAAQNVLENLLKLTGSRRRLTRDLLQYIQEEDELENLEYEEIFGLFDPQIVGVARKKLSGGTASQGSFRSKRGFKESKS</sequence>
<name>A0ABD1XTH8_9MARC</name>
<dbReference type="PANTHER" id="PTHR45036">
    <property type="entry name" value="METHYLTRANSFERASE LIKE 7B"/>
    <property type="match status" value="1"/>
</dbReference>
<proteinExistence type="predicted"/>
<evidence type="ECO:0000259" key="3">
    <source>
        <dbReference type="Pfam" id="PF08241"/>
    </source>
</evidence>
<accession>A0ABD1XTH8</accession>
<keyword evidence="2" id="KW-0472">Membrane</keyword>
<comment type="caution">
    <text evidence="4">The sequence shown here is derived from an EMBL/GenBank/DDBJ whole genome shotgun (WGS) entry which is preliminary data.</text>
</comment>
<dbReference type="SUPFAM" id="SSF53335">
    <property type="entry name" value="S-adenosyl-L-methionine-dependent methyltransferases"/>
    <property type="match status" value="1"/>
</dbReference>
<feature type="region of interest" description="Disordered" evidence="1">
    <location>
        <begin position="300"/>
        <end position="320"/>
    </location>
</feature>
<feature type="transmembrane region" description="Helical" evidence="2">
    <location>
        <begin position="92"/>
        <end position="112"/>
    </location>
</feature>
<gene>
    <name evidence="4" type="ORF">R1flu_023951</name>
</gene>
<dbReference type="Pfam" id="PF08241">
    <property type="entry name" value="Methyltransf_11"/>
    <property type="match status" value="1"/>
</dbReference>
<dbReference type="Gene3D" id="3.40.50.150">
    <property type="entry name" value="Vaccinia Virus protein VP39"/>
    <property type="match status" value="1"/>
</dbReference>
<dbReference type="Proteomes" id="UP001605036">
    <property type="component" value="Unassembled WGS sequence"/>
</dbReference>
<organism evidence="4 5">
    <name type="scientific">Riccia fluitans</name>
    <dbReference type="NCBI Taxonomy" id="41844"/>
    <lineage>
        <taxon>Eukaryota</taxon>
        <taxon>Viridiplantae</taxon>
        <taxon>Streptophyta</taxon>
        <taxon>Embryophyta</taxon>
        <taxon>Marchantiophyta</taxon>
        <taxon>Marchantiopsida</taxon>
        <taxon>Marchantiidae</taxon>
        <taxon>Marchantiales</taxon>
        <taxon>Ricciaceae</taxon>
        <taxon>Riccia</taxon>
    </lineage>
</organism>
<dbReference type="AlphaFoldDB" id="A0ABD1XTH8"/>
<dbReference type="PANTHER" id="PTHR45036:SF1">
    <property type="entry name" value="METHYLTRANSFERASE LIKE 7A"/>
    <property type="match status" value="1"/>
</dbReference>
<dbReference type="InterPro" id="IPR029063">
    <property type="entry name" value="SAM-dependent_MTases_sf"/>
</dbReference>
<evidence type="ECO:0000313" key="4">
    <source>
        <dbReference type="EMBL" id="KAL2612259.1"/>
    </source>
</evidence>
<protein>
    <recommendedName>
        <fullName evidence="3">Methyltransferase type 11 domain-containing protein</fullName>
    </recommendedName>
</protein>
<reference evidence="4 5" key="1">
    <citation type="submission" date="2024-09" db="EMBL/GenBank/DDBJ databases">
        <title>Chromosome-scale assembly of Riccia fluitans.</title>
        <authorList>
            <person name="Paukszto L."/>
            <person name="Sawicki J."/>
            <person name="Karawczyk K."/>
            <person name="Piernik-Szablinska J."/>
            <person name="Szczecinska M."/>
            <person name="Mazdziarz M."/>
        </authorList>
    </citation>
    <scope>NUCLEOTIDE SEQUENCE [LARGE SCALE GENOMIC DNA]</scope>
    <source>
        <strain evidence="4">Rf_01</strain>
        <tissue evidence="4">Aerial parts of the thallus</tissue>
    </source>
</reference>
<dbReference type="InterPro" id="IPR052356">
    <property type="entry name" value="Thiol_S-MT"/>
</dbReference>
<evidence type="ECO:0000256" key="1">
    <source>
        <dbReference type="SAM" id="MobiDB-lite"/>
    </source>
</evidence>